<accession>A0A212LFZ2</accession>
<evidence type="ECO:0000256" key="6">
    <source>
        <dbReference type="ARBA" id="ARBA00023136"/>
    </source>
</evidence>
<evidence type="ECO:0000256" key="2">
    <source>
        <dbReference type="ARBA" id="ARBA00022475"/>
    </source>
</evidence>
<feature type="transmembrane region" description="Helical" evidence="7">
    <location>
        <begin position="363"/>
        <end position="389"/>
    </location>
</feature>
<feature type="transmembrane region" description="Helical" evidence="7">
    <location>
        <begin position="172"/>
        <end position="195"/>
    </location>
</feature>
<comment type="function">
    <text evidence="7">Part of the tripartite ATP-independent periplasmic (TRAP) transport system.</text>
</comment>
<feature type="transmembrane region" description="Helical" evidence="7">
    <location>
        <begin position="318"/>
        <end position="343"/>
    </location>
</feature>
<keyword evidence="3 7" id="KW-0997">Cell inner membrane</keyword>
<sequence length="429" mass="45297">MTGEMLLLVGLFFGLLIVGAPVAFAIGISGFSFFAISAVMPSSIGVQQVASASQSFPLLAVPFFVLAGHMMNKTGITSRLIRCSEVLVSWMSGGMAQVCIVLSTLMGGVSGSAVADAAMEARILGPDLVRNGYSKGFTAATIAVGSLITATIPPSLGLILYGFVGNVSIGRLFLAGIVPGLMMMAGLMLTVWIVSRRRGYRSATATKPSWKAVGSAVWHAKWALFFPVALLISIRSGVFTPSEVGAFAVVYAVVVGVFLHRELTWHDAMEALLHGVIDNGLIVLIIMFSGMVGYAIIFDQAPQAIAGGMLGLTQNPTVILFLIVVFLLIAGCFIEATVLVLLLTPIFLPIVLQLGVDPVHFGIVMMTMVTFGGMTPPVGVAMFTVCGLLDCSIDEYLVEALPHIATILILVAILILFPQISLFLPNLLM</sequence>
<feature type="transmembrane region" description="Helical" evidence="7">
    <location>
        <begin position="280"/>
        <end position="297"/>
    </location>
</feature>
<evidence type="ECO:0000256" key="3">
    <source>
        <dbReference type="ARBA" id="ARBA00022519"/>
    </source>
</evidence>
<evidence type="ECO:0000256" key="5">
    <source>
        <dbReference type="ARBA" id="ARBA00022989"/>
    </source>
</evidence>
<proteinExistence type="inferred from homology"/>
<dbReference type="AlphaFoldDB" id="A0A212LFZ2"/>
<dbReference type="RefSeq" id="WP_288196649.1">
    <property type="nucleotide sequence ID" value="NZ_LT608334.1"/>
</dbReference>
<keyword evidence="2" id="KW-1003">Cell membrane</keyword>
<evidence type="ECO:0000256" key="4">
    <source>
        <dbReference type="ARBA" id="ARBA00022692"/>
    </source>
</evidence>
<feature type="transmembrane region" description="Helical" evidence="7">
    <location>
        <begin position="87"/>
        <end position="109"/>
    </location>
</feature>
<comment type="similarity">
    <text evidence="7">Belongs to the TRAP transporter large permease family.</text>
</comment>
<evidence type="ECO:0000256" key="7">
    <source>
        <dbReference type="RuleBase" id="RU369079"/>
    </source>
</evidence>
<dbReference type="Pfam" id="PF06808">
    <property type="entry name" value="DctM"/>
    <property type="match status" value="1"/>
</dbReference>
<dbReference type="InterPro" id="IPR004681">
    <property type="entry name" value="TRAP_DctM"/>
</dbReference>
<dbReference type="GO" id="GO:0005886">
    <property type="term" value="C:plasma membrane"/>
    <property type="evidence" value="ECO:0007669"/>
    <property type="project" value="UniProtKB-SubCell"/>
</dbReference>
<feature type="transmembrane region" description="Helical" evidence="7">
    <location>
        <begin position="401"/>
        <end position="424"/>
    </location>
</feature>
<comment type="caution">
    <text evidence="7">Lacks conserved residue(s) required for the propagation of feature annotation.</text>
</comment>
<organism evidence="9">
    <name type="scientific">uncultured Pleomorphomonas sp</name>
    <dbReference type="NCBI Taxonomy" id="442121"/>
    <lineage>
        <taxon>Bacteria</taxon>
        <taxon>Pseudomonadati</taxon>
        <taxon>Pseudomonadota</taxon>
        <taxon>Alphaproteobacteria</taxon>
        <taxon>Hyphomicrobiales</taxon>
        <taxon>Pleomorphomonadaceae</taxon>
        <taxon>Pleomorphomonas</taxon>
        <taxon>environmental samples</taxon>
    </lineage>
</organism>
<feature type="transmembrane region" description="Helical" evidence="7">
    <location>
        <begin position="215"/>
        <end position="232"/>
    </location>
</feature>
<dbReference type="GO" id="GO:0022857">
    <property type="term" value="F:transmembrane transporter activity"/>
    <property type="evidence" value="ECO:0007669"/>
    <property type="project" value="UniProtKB-UniRule"/>
</dbReference>
<dbReference type="InterPro" id="IPR010656">
    <property type="entry name" value="DctM"/>
</dbReference>
<evidence type="ECO:0000313" key="9">
    <source>
        <dbReference type="EMBL" id="SCM76482.1"/>
    </source>
</evidence>
<dbReference type="PANTHER" id="PTHR33362">
    <property type="entry name" value="SIALIC ACID TRAP TRANSPORTER PERMEASE PROTEIN SIAT-RELATED"/>
    <property type="match status" value="1"/>
</dbReference>
<comment type="subcellular location">
    <subcellularLocation>
        <location evidence="1 7">Cell inner membrane</location>
        <topology evidence="1 7">Multi-pass membrane protein</topology>
    </subcellularLocation>
</comment>
<evidence type="ECO:0000259" key="8">
    <source>
        <dbReference type="Pfam" id="PF06808"/>
    </source>
</evidence>
<dbReference type="PANTHER" id="PTHR33362:SF4">
    <property type="entry name" value="2,3-DIKETO-L-GULONATE TRAP TRANSPORTER LARGE PERMEASE PROTEIN YIAN"/>
    <property type="match status" value="1"/>
</dbReference>
<feature type="transmembrane region" description="Helical" evidence="7">
    <location>
        <begin position="137"/>
        <end position="160"/>
    </location>
</feature>
<keyword evidence="7" id="KW-0813">Transport</keyword>
<dbReference type="PIRSF" id="PIRSF006066">
    <property type="entry name" value="HI0050"/>
    <property type="match status" value="1"/>
</dbReference>
<feature type="domain" description="TRAP C4-dicarboxylate transport system permease DctM subunit" evidence="8">
    <location>
        <begin position="9"/>
        <end position="420"/>
    </location>
</feature>
<reference evidence="9" key="1">
    <citation type="submission" date="2016-08" db="EMBL/GenBank/DDBJ databases">
        <authorList>
            <person name="Seilhamer J.J."/>
        </authorList>
    </citation>
    <scope>NUCLEOTIDE SEQUENCE</scope>
    <source>
        <strain evidence="9">86</strain>
    </source>
</reference>
<comment type="subunit">
    <text evidence="7">The complex comprises the extracytoplasmic solute receptor protein and the two transmembrane proteins.</text>
</comment>
<dbReference type="EMBL" id="FMJD01000008">
    <property type="protein sequence ID" value="SCM76482.1"/>
    <property type="molecule type" value="Genomic_DNA"/>
</dbReference>
<feature type="transmembrane region" description="Helical" evidence="7">
    <location>
        <begin position="244"/>
        <end position="260"/>
    </location>
</feature>
<feature type="transmembrane region" description="Helical" evidence="7">
    <location>
        <begin position="49"/>
        <end position="67"/>
    </location>
</feature>
<protein>
    <recommendedName>
        <fullName evidence="7">TRAP transporter large permease protein</fullName>
    </recommendedName>
</protein>
<keyword evidence="5 7" id="KW-1133">Transmembrane helix</keyword>
<dbReference type="NCBIfam" id="TIGR00786">
    <property type="entry name" value="dctM"/>
    <property type="match status" value="1"/>
</dbReference>
<keyword evidence="4 7" id="KW-0812">Transmembrane</keyword>
<name>A0A212LFZ2_9HYPH</name>
<evidence type="ECO:0000256" key="1">
    <source>
        <dbReference type="ARBA" id="ARBA00004429"/>
    </source>
</evidence>
<gene>
    <name evidence="9" type="ORF">KL86PLE_40287</name>
</gene>
<keyword evidence="6 7" id="KW-0472">Membrane</keyword>